<name>A0ABT6FGG3_9BACT</name>
<keyword evidence="1" id="KW-0732">Signal</keyword>
<feature type="domain" description="Cytochrome P460" evidence="2">
    <location>
        <begin position="50"/>
        <end position="184"/>
    </location>
</feature>
<dbReference type="Gene3D" id="3.50.70.20">
    <property type="entry name" value="Cytochrome P460"/>
    <property type="match status" value="1"/>
</dbReference>
<dbReference type="CDD" id="cd20751">
    <property type="entry name" value="cyt_P460_Ne-like"/>
    <property type="match status" value="1"/>
</dbReference>
<accession>A0ABT6FGG3</accession>
<gene>
    <name evidence="3" type="ORF">PZE19_22190</name>
</gene>
<evidence type="ECO:0000313" key="4">
    <source>
        <dbReference type="Proteomes" id="UP001216907"/>
    </source>
</evidence>
<reference evidence="3 4" key="1">
    <citation type="submission" date="2023-03" db="EMBL/GenBank/DDBJ databases">
        <title>Paludisphaera mucosa sp. nov. a novel planctomycete from northern fen.</title>
        <authorList>
            <person name="Ivanova A."/>
        </authorList>
    </citation>
    <scope>NUCLEOTIDE SEQUENCE [LARGE SCALE GENOMIC DNA]</scope>
    <source>
        <strain evidence="3 4">Pla2</strain>
    </source>
</reference>
<dbReference type="InterPro" id="IPR038142">
    <property type="entry name" value="Cytochrome_P460_sp"/>
</dbReference>
<evidence type="ECO:0000259" key="2">
    <source>
        <dbReference type="Pfam" id="PF16694"/>
    </source>
</evidence>
<protein>
    <submittedName>
        <fullName evidence="3">Cytochrome P460 family protein</fullName>
    </submittedName>
</protein>
<keyword evidence="4" id="KW-1185">Reference proteome</keyword>
<dbReference type="Proteomes" id="UP001216907">
    <property type="component" value="Unassembled WGS sequence"/>
</dbReference>
<sequence>MVGTNRLRIALGTAVLAGIAAMTYVLAGAAPPDGPASLVEFAQDGKLRKPEGYRRWVYVGTPLTPNELNGGEAPFPDFHAVYIDPESFAHFEKTGEFRDGAVMIKELVAVGAKEATSGSGYFMGDFIGLEASIKDSKRFQDEPGHWGYFSFGHKYPLKAEAAKQDAAACNSCHQSSAAKDYVFTQFYPVLRAASPKTK</sequence>
<evidence type="ECO:0000313" key="3">
    <source>
        <dbReference type="EMBL" id="MDG3006490.1"/>
    </source>
</evidence>
<organism evidence="3 4">
    <name type="scientific">Paludisphaera mucosa</name>
    <dbReference type="NCBI Taxonomy" id="3030827"/>
    <lineage>
        <taxon>Bacteria</taxon>
        <taxon>Pseudomonadati</taxon>
        <taxon>Planctomycetota</taxon>
        <taxon>Planctomycetia</taxon>
        <taxon>Isosphaerales</taxon>
        <taxon>Isosphaeraceae</taxon>
        <taxon>Paludisphaera</taxon>
    </lineage>
</organism>
<proteinExistence type="predicted"/>
<comment type="caution">
    <text evidence="3">The sequence shown here is derived from an EMBL/GenBank/DDBJ whole genome shotgun (WGS) entry which is preliminary data.</text>
</comment>
<feature type="chain" id="PRO_5046390380" evidence="1">
    <location>
        <begin position="28"/>
        <end position="198"/>
    </location>
</feature>
<dbReference type="EMBL" id="JARRAG010000002">
    <property type="protein sequence ID" value="MDG3006490.1"/>
    <property type="molecule type" value="Genomic_DNA"/>
</dbReference>
<evidence type="ECO:0000256" key="1">
    <source>
        <dbReference type="SAM" id="SignalP"/>
    </source>
</evidence>
<dbReference type="RefSeq" id="WP_277862786.1">
    <property type="nucleotide sequence ID" value="NZ_JARRAG010000002.1"/>
</dbReference>
<dbReference type="Pfam" id="PF16694">
    <property type="entry name" value="Cytochrome_P460"/>
    <property type="match status" value="1"/>
</dbReference>
<dbReference type="InterPro" id="IPR032033">
    <property type="entry name" value="Cytochrome_P460"/>
</dbReference>
<feature type="signal peptide" evidence="1">
    <location>
        <begin position="1"/>
        <end position="27"/>
    </location>
</feature>